<name>A0A381Q2D5_9ZZZZ</name>
<dbReference type="FunFam" id="1.10.600.10:FF:000001">
    <property type="entry name" value="Geranylgeranyl diphosphate synthase"/>
    <property type="match status" value="1"/>
</dbReference>
<dbReference type="PROSITE" id="PS00444">
    <property type="entry name" value="POLYPRENYL_SYNTHASE_2"/>
    <property type="match status" value="1"/>
</dbReference>
<evidence type="ECO:0008006" key="8">
    <source>
        <dbReference type="Google" id="ProtNLM"/>
    </source>
</evidence>
<dbReference type="PROSITE" id="PS00723">
    <property type="entry name" value="POLYPRENYL_SYNTHASE_1"/>
    <property type="match status" value="1"/>
</dbReference>
<dbReference type="Pfam" id="PF00348">
    <property type="entry name" value="polyprenyl_synt"/>
    <property type="match status" value="1"/>
</dbReference>
<dbReference type="SUPFAM" id="SSF48576">
    <property type="entry name" value="Terpenoid synthases"/>
    <property type="match status" value="1"/>
</dbReference>
<evidence type="ECO:0000256" key="4">
    <source>
        <dbReference type="ARBA" id="ARBA00022723"/>
    </source>
</evidence>
<reference evidence="7" key="1">
    <citation type="submission" date="2018-05" db="EMBL/GenBank/DDBJ databases">
        <authorList>
            <person name="Lanie J.A."/>
            <person name="Ng W.-L."/>
            <person name="Kazmierczak K.M."/>
            <person name="Andrzejewski T.M."/>
            <person name="Davidsen T.M."/>
            <person name="Wayne K.J."/>
            <person name="Tettelin H."/>
            <person name="Glass J.I."/>
            <person name="Rusch D."/>
            <person name="Podicherti R."/>
            <person name="Tsui H.-C.T."/>
            <person name="Winkler M.E."/>
        </authorList>
    </citation>
    <scope>NUCLEOTIDE SEQUENCE</scope>
</reference>
<keyword evidence="4" id="KW-0479">Metal-binding</keyword>
<accession>A0A381Q2D5</accession>
<dbReference type="GO" id="GO:0005737">
    <property type="term" value="C:cytoplasm"/>
    <property type="evidence" value="ECO:0007669"/>
    <property type="project" value="UniProtKB-ARBA"/>
</dbReference>
<dbReference type="PANTHER" id="PTHR43281:SF1">
    <property type="entry name" value="FARNESYL DIPHOSPHATE SYNTHASE"/>
    <property type="match status" value="1"/>
</dbReference>
<protein>
    <recommendedName>
        <fullName evidence="8">Polyprenyl synthetase family protein</fullName>
    </recommendedName>
</protein>
<evidence type="ECO:0000256" key="2">
    <source>
        <dbReference type="ARBA" id="ARBA00006706"/>
    </source>
</evidence>
<evidence type="ECO:0000313" key="7">
    <source>
        <dbReference type="EMBL" id="SUZ73501.1"/>
    </source>
</evidence>
<dbReference type="SFLD" id="SFLDG01017">
    <property type="entry name" value="Polyprenyl_Transferase_Like"/>
    <property type="match status" value="1"/>
</dbReference>
<dbReference type="GO" id="GO:0046872">
    <property type="term" value="F:metal ion binding"/>
    <property type="evidence" value="ECO:0007669"/>
    <property type="project" value="UniProtKB-KW"/>
</dbReference>
<dbReference type="InterPro" id="IPR053378">
    <property type="entry name" value="Prenyl_diphosphate_synthase"/>
</dbReference>
<sequence>MRYSVLAGGKRLRPILTLASAEAVLDHDGADPKLREAGLALTMPAACAVELIHTYSLVHDDLPAMDDDNLRRGQPTSHVVYGEGVAILAGDALLTHAFELLARQPSNEPFGSNERRLRALGRLAEAAGAVGMVGGQALDIRTTGAKPENGEAEGPLSTTAELREIHERKTGALICAAAGTGAVLAGGSREIVAAIEAYAAHLGLAFQIIDDILDVEGSAEELGKTAGKDAAFSKPTYPMLYGLRRSRELATEAVLAAQQALADAGLSGPLHEIANWVVTRNH</sequence>
<keyword evidence="3" id="KW-0808">Transferase</keyword>
<gene>
    <name evidence="7" type="ORF">METZ01_LOCUS26355</name>
</gene>
<dbReference type="InterPro" id="IPR033749">
    <property type="entry name" value="Polyprenyl_synt_CS"/>
</dbReference>
<dbReference type="PANTHER" id="PTHR43281">
    <property type="entry name" value="FARNESYL DIPHOSPHATE SYNTHASE"/>
    <property type="match status" value="1"/>
</dbReference>
<comment type="cofactor">
    <cofactor evidence="1">
        <name>Mg(2+)</name>
        <dbReference type="ChEBI" id="CHEBI:18420"/>
    </cofactor>
</comment>
<evidence type="ECO:0000256" key="6">
    <source>
        <dbReference type="ARBA" id="ARBA00023229"/>
    </source>
</evidence>
<dbReference type="NCBIfam" id="NF045485">
    <property type="entry name" value="FPPsyn"/>
    <property type="match status" value="1"/>
</dbReference>
<proteinExistence type="inferred from homology"/>
<organism evidence="7">
    <name type="scientific">marine metagenome</name>
    <dbReference type="NCBI Taxonomy" id="408172"/>
    <lineage>
        <taxon>unclassified sequences</taxon>
        <taxon>metagenomes</taxon>
        <taxon>ecological metagenomes</taxon>
    </lineage>
</organism>
<keyword evidence="5" id="KW-0460">Magnesium</keyword>
<dbReference type="AlphaFoldDB" id="A0A381Q2D5"/>
<dbReference type="CDD" id="cd00685">
    <property type="entry name" value="Trans_IPPS_HT"/>
    <property type="match status" value="1"/>
</dbReference>
<dbReference type="GO" id="GO:0004659">
    <property type="term" value="F:prenyltransferase activity"/>
    <property type="evidence" value="ECO:0007669"/>
    <property type="project" value="InterPro"/>
</dbReference>
<dbReference type="EMBL" id="UINC01001181">
    <property type="protein sequence ID" value="SUZ73501.1"/>
    <property type="molecule type" value="Genomic_DNA"/>
</dbReference>
<dbReference type="Gene3D" id="1.10.600.10">
    <property type="entry name" value="Farnesyl Diphosphate Synthase"/>
    <property type="match status" value="1"/>
</dbReference>
<keyword evidence="6" id="KW-0414">Isoprene biosynthesis</keyword>
<evidence type="ECO:0000256" key="1">
    <source>
        <dbReference type="ARBA" id="ARBA00001946"/>
    </source>
</evidence>
<dbReference type="SFLD" id="SFLDS00005">
    <property type="entry name" value="Isoprenoid_Synthase_Type_I"/>
    <property type="match status" value="1"/>
</dbReference>
<dbReference type="InterPro" id="IPR008949">
    <property type="entry name" value="Isoprenoid_synthase_dom_sf"/>
</dbReference>
<comment type="similarity">
    <text evidence="2">Belongs to the FPP/GGPP synthase family.</text>
</comment>
<dbReference type="GO" id="GO:0008299">
    <property type="term" value="P:isoprenoid biosynthetic process"/>
    <property type="evidence" value="ECO:0007669"/>
    <property type="project" value="UniProtKB-KW"/>
</dbReference>
<evidence type="ECO:0000256" key="5">
    <source>
        <dbReference type="ARBA" id="ARBA00022842"/>
    </source>
</evidence>
<evidence type="ECO:0000256" key="3">
    <source>
        <dbReference type="ARBA" id="ARBA00022679"/>
    </source>
</evidence>
<dbReference type="InterPro" id="IPR000092">
    <property type="entry name" value="Polyprenyl_synt"/>
</dbReference>